<dbReference type="EMBL" id="CM056790">
    <property type="protein sequence ID" value="KAJ8723152.1"/>
    <property type="molecule type" value="Genomic_DNA"/>
</dbReference>
<comment type="caution">
    <text evidence="1">The sequence shown here is derived from an EMBL/GenBank/DDBJ whole genome shotgun (WGS) entry which is preliminary data.</text>
</comment>
<evidence type="ECO:0000313" key="1">
    <source>
        <dbReference type="EMBL" id="KAJ8723152.1"/>
    </source>
</evidence>
<proteinExistence type="predicted"/>
<name>A0ACC2QSQ5_9NEOP</name>
<protein>
    <submittedName>
        <fullName evidence="1">Uncharacterized protein</fullName>
    </submittedName>
</protein>
<sequence length="188" mass="20952">MANTDYGSMNVSALKVELRKRGAKLNGLKEQLIQKLQDYDRNNNFVGNITDGIKNDDLAYTVEWPSDSSYISVTSKSVSPDLDIVNISTYFLEVYRDNVGMTECAAVHRKGYNMMINEYLVALVTCTQNNLHFYRGQVHSENTKALSYFVSIAFESDGKIVQSMCECAAGMGPKAVCKHIACVCYAIL</sequence>
<evidence type="ECO:0000313" key="2">
    <source>
        <dbReference type="Proteomes" id="UP001231649"/>
    </source>
</evidence>
<reference evidence="1" key="1">
    <citation type="submission" date="2023-03" db="EMBL/GenBank/DDBJ databases">
        <title>Chromosome-level genomes of two armyworms, Mythimna separata and Mythimna loreyi, provide insights into the biosynthesis and reception of sex pheromones.</title>
        <authorList>
            <person name="Zhao H."/>
        </authorList>
    </citation>
    <scope>NUCLEOTIDE SEQUENCE</scope>
    <source>
        <strain evidence="1">BeijingLab</strain>
    </source>
</reference>
<keyword evidence="2" id="KW-1185">Reference proteome</keyword>
<accession>A0ACC2QSQ5</accession>
<organism evidence="1 2">
    <name type="scientific">Mythimna loreyi</name>
    <dbReference type="NCBI Taxonomy" id="667449"/>
    <lineage>
        <taxon>Eukaryota</taxon>
        <taxon>Metazoa</taxon>
        <taxon>Ecdysozoa</taxon>
        <taxon>Arthropoda</taxon>
        <taxon>Hexapoda</taxon>
        <taxon>Insecta</taxon>
        <taxon>Pterygota</taxon>
        <taxon>Neoptera</taxon>
        <taxon>Endopterygota</taxon>
        <taxon>Lepidoptera</taxon>
        <taxon>Glossata</taxon>
        <taxon>Ditrysia</taxon>
        <taxon>Noctuoidea</taxon>
        <taxon>Noctuidae</taxon>
        <taxon>Noctuinae</taxon>
        <taxon>Hadenini</taxon>
        <taxon>Mythimna</taxon>
    </lineage>
</organism>
<dbReference type="Proteomes" id="UP001231649">
    <property type="component" value="Chromosome 14"/>
</dbReference>
<gene>
    <name evidence="1" type="ORF">PYW08_003064</name>
</gene>